<organism evidence="1 2">
    <name type="scientific">Tetrahymena thermophila (strain SB210)</name>
    <dbReference type="NCBI Taxonomy" id="312017"/>
    <lineage>
        <taxon>Eukaryota</taxon>
        <taxon>Sar</taxon>
        <taxon>Alveolata</taxon>
        <taxon>Ciliophora</taxon>
        <taxon>Intramacronucleata</taxon>
        <taxon>Oligohymenophorea</taxon>
        <taxon>Hymenostomatida</taxon>
        <taxon>Tetrahymenina</taxon>
        <taxon>Tetrahymenidae</taxon>
        <taxon>Tetrahymena</taxon>
    </lineage>
</organism>
<evidence type="ECO:0000313" key="1">
    <source>
        <dbReference type="EMBL" id="EWS72062.1"/>
    </source>
</evidence>
<dbReference type="Proteomes" id="UP000009168">
    <property type="component" value="Unassembled WGS sequence"/>
</dbReference>
<evidence type="ECO:0000313" key="2">
    <source>
        <dbReference type="Proteomes" id="UP000009168"/>
    </source>
</evidence>
<dbReference type="InParanoid" id="W7X3N1"/>
<dbReference type="GeneID" id="24437986"/>
<dbReference type="KEGG" id="tet:TTHERM_000243899"/>
<keyword evidence="2" id="KW-1185">Reference proteome</keyword>
<gene>
    <name evidence="1" type="ORF">TTHERM_000243899</name>
</gene>
<proteinExistence type="predicted"/>
<dbReference type="AlphaFoldDB" id="W7X3N1"/>
<accession>W7X3N1</accession>
<reference evidence="2" key="1">
    <citation type="journal article" date="2006" name="PLoS Biol.">
        <title>Macronuclear genome sequence of the ciliate Tetrahymena thermophila, a model eukaryote.</title>
        <authorList>
            <person name="Eisen J.A."/>
            <person name="Coyne R.S."/>
            <person name="Wu M."/>
            <person name="Wu D."/>
            <person name="Thiagarajan M."/>
            <person name="Wortman J.R."/>
            <person name="Badger J.H."/>
            <person name="Ren Q."/>
            <person name="Amedeo P."/>
            <person name="Jones K.M."/>
            <person name="Tallon L.J."/>
            <person name="Delcher A.L."/>
            <person name="Salzberg S.L."/>
            <person name="Silva J.C."/>
            <person name="Haas B.J."/>
            <person name="Majoros W.H."/>
            <person name="Farzad M."/>
            <person name="Carlton J.M."/>
            <person name="Smith R.K. Jr."/>
            <person name="Garg J."/>
            <person name="Pearlman R.E."/>
            <person name="Karrer K.M."/>
            <person name="Sun L."/>
            <person name="Manning G."/>
            <person name="Elde N.C."/>
            <person name="Turkewitz A.P."/>
            <person name="Asai D.J."/>
            <person name="Wilkes D.E."/>
            <person name="Wang Y."/>
            <person name="Cai H."/>
            <person name="Collins K."/>
            <person name="Stewart B.A."/>
            <person name="Lee S.R."/>
            <person name="Wilamowska K."/>
            <person name="Weinberg Z."/>
            <person name="Ruzzo W.L."/>
            <person name="Wloga D."/>
            <person name="Gaertig J."/>
            <person name="Frankel J."/>
            <person name="Tsao C.-C."/>
            <person name="Gorovsky M.A."/>
            <person name="Keeling P.J."/>
            <person name="Waller R.F."/>
            <person name="Patron N.J."/>
            <person name="Cherry J.M."/>
            <person name="Stover N.A."/>
            <person name="Krieger C.J."/>
            <person name="del Toro C."/>
            <person name="Ryder H.F."/>
            <person name="Williamson S.C."/>
            <person name="Barbeau R.A."/>
            <person name="Hamilton E.P."/>
            <person name="Orias E."/>
        </authorList>
    </citation>
    <scope>NUCLEOTIDE SEQUENCE [LARGE SCALE GENOMIC DNA]</scope>
    <source>
        <strain evidence="2">SB210</strain>
    </source>
</reference>
<name>W7X3N1_TETTS</name>
<protein>
    <submittedName>
        <fullName evidence="1">Uncharacterized protein</fullName>
    </submittedName>
</protein>
<sequence length="105" mass="13208">MKDIQFQAIKFYQNDKRKYCQNELNDQQILYFFKLKINFIVVLKKIFQFIRYERHKMQNTTVAFQINLSFLQQQIWFLIKQIYNNKKDQRKNIQFFRKKGQQNIE</sequence>
<dbReference type="RefSeq" id="XP_012655373.1">
    <property type="nucleotide sequence ID" value="XM_012799919.1"/>
</dbReference>
<dbReference type="EMBL" id="GG662474">
    <property type="protein sequence ID" value="EWS72062.1"/>
    <property type="molecule type" value="Genomic_DNA"/>
</dbReference>